<proteinExistence type="predicted"/>
<keyword evidence="2" id="KW-1185">Reference proteome</keyword>
<evidence type="ECO:0000313" key="1">
    <source>
        <dbReference type="EMBL" id="CAH1404167.1"/>
    </source>
</evidence>
<gene>
    <name evidence="1" type="ORF">NEZAVI_LOCUS12628</name>
</gene>
<sequence>MVRPCWAADSALSTFTLGSRPSTVSNNKYLYRSRRPWWPYGVLDNERIQRGSHLISKCQSLTPTSISTRTWIKQALVTERLN</sequence>
<dbReference type="Proteomes" id="UP001152798">
    <property type="component" value="Chromosome 6"/>
</dbReference>
<name>A0A9P0HLZ0_NEZVI</name>
<organism evidence="1 2">
    <name type="scientific">Nezara viridula</name>
    <name type="common">Southern green stink bug</name>
    <name type="synonym">Cimex viridulus</name>
    <dbReference type="NCBI Taxonomy" id="85310"/>
    <lineage>
        <taxon>Eukaryota</taxon>
        <taxon>Metazoa</taxon>
        <taxon>Ecdysozoa</taxon>
        <taxon>Arthropoda</taxon>
        <taxon>Hexapoda</taxon>
        <taxon>Insecta</taxon>
        <taxon>Pterygota</taxon>
        <taxon>Neoptera</taxon>
        <taxon>Paraneoptera</taxon>
        <taxon>Hemiptera</taxon>
        <taxon>Heteroptera</taxon>
        <taxon>Panheteroptera</taxon>
        <taxon>Pentatomomorpha</taxon>
        <taxon>Pentatomoidea</taxon>
        <taxon>Pentatomidae</taxon>
        <taxon>Pentatominae</taxon>
        <taxon>Nezara</taxon>
    </lineage>
</organism>
<accession>A0A9P0HLZ0</accession>
<evidence type="ECO:0000313" key="2">
    <source>
        <dbReference type="Proteomes" id="UP001152798"/>
    </source>
</evidence>
<dbReference type="AlphaFoldDB" id="A0A9P0HLZ0"/>
<protein>
    <submittedName>
        <fullName evidence="1">Uncharacterized protein</fullName>
    </submittedName>
</protein>
<reference evidence="1" key="1">
    <citation type="submission" date="2022-01" db="EMBL/GenBank/DDBJ databases">
        <authorList>
            <person name="King R."/>
        </authorList>
    </citation>
    <scope>NUCLEOTIDE SEQUENCE</scope>
</reference>
<dbReference type="EMBL" id="OV725082">
    <property type="protein sequence ID" value="CAH1404167.1"/>
    <property type="molecule type" value="Genomic_DNA"/>
</dbReference>